<dbReference type="SUPFAM" id="SSF49373">
    <property type="entry name" value="Invasin/intimin cell-adhesion fragments"/>
    <property type="match status" value="1"/>
</dbReference>
<gene>
    <name evidence="5" type="ORF">VP395_15550</name>
</gene>
<dbReference type="Pfam" id="PF18370">
    <property type="entry name" value="RGI_lyase"/>
    <property type="match status" value="1"/>
</dbReference>
<dbReference type="Gene3D" id="2.60.40.10">
    <property type="entry name" value="Immunoglobulins"/>
    <property type="match status" value="6"/>
</dbReference>
<evidence type="ECO:0000313" key="5">
    <source>
        <dbReference type="EMBL" id="MEN3325151.1"/>
    </source>
</evidence>
<dbReference type="InterPro" id="IPR013783">
    <property type="entry name" value="Ig-like_fold"/>
</dbReference>
<proteinExistence type="predicted"/>
<dbReference type="Gene3D" id="2.60.120.200">
    <property type="match status" value="1"/>
</dbReference>
<reference evidence="5 6" key="1">
    <citation type="submission" date="2024-01" db="EMBL/GenBank/DDBJ databases">
        <title>Mariniflexile litorale sp. nov., isolated from the shallow sediments of the Sea of Japan.</title>
        <authorList>
            <person name="Romanenko L."/>
            <person name="Bystritskaya E."/>
            <person name="Isaeva M."/>
        </authorList>
    </citation>
    <scope>NUCLEOTIDE SEQUENCE [LARGE SCALE GENOMIC DNA]</scope>
    <source>
        <strain evidence="5 6">KCTC 32427</strain>
    </source>
</reference>
<name>A0ABV0AF08_9FLAO</name>
<keyword evidence="3" id="KW-0812">Transmembrane</keyword>
<keyword evidence="1" id="KW-0732">Signal</keyword>
<feature type="domain" description="LamG-like jellyroll fold" evidence="4">
    <location>
        <begin position="797"/>
        <end position="930"/>
    </location>
</feature>
<dbReference type="NCBIfam" id="TIGR04183">
    <property type="entry name" value="Por_Secre_tail"/>
    <property type="match status" value="1"/>
</dbReference>
<dbReference type="InterPro" id="IPR028994">
    <property type="entry name" value="Integrin_alpha_N"/>
</dbReference>
<dbReference type="InterPro" id="IPR034641">
    <property type="entry name" value="RGL11"/>
</dbReference>
<keyword evidence="3" id="KW-1133">Transmembrane helix</keyword>
<dbReference type="Proteomes" id="UP001416393">
    <property type="component" value="Unassembled WGS sequence"/>
</dbReference>
<evidence type="ECO:0000256" key="3">
    <source>
        <dbReference type="SAM" id="Phobius"/>
    </source>
</evidence>
<evidence type="ECO:0000259" key="4">
    <source>
        <dbReference type="SMART" id="SM00560"/>
    </source>
</evidence>
<accession>A0ABV0AF08</accession>
<sequence length="1688" mass="178829">MKTKLTIKIPLLIYKFTVKKLFENKLFVSLSLISIMTLWSCSLFGQRYMENLDRGLIAMRTNTNSVLISWRIPGDEYTQNATYNLYRGSTLIASNLSVSNYVDATSTDDSYNVAAVIGGTEQALSAATGIRGREYFTIPVRSVNGGYDTHHLNDASVGDLDGDGEYEIVVKRLSNDESPTSPHNHYLEAYELDGTFIWAIDLGPNLLHAVEVNFLVYDFDNDGKAEVATRTSDGMIDGLGNNIGDRNGDGKINYRSSAAQNGPFWFRTEGPDYISIFDGKTGGEIAWDSYIDLAPIEQWGQPGQNASQLGHRATKCMWAVAYLDGVNPSFVIGRGIYERIKLEAWHFRNGTLTQEWAWDSSPNGVATAYHGQGNHNLAAGDVDGDGRDEITYGGMAVDEYGNGLYSTGFGHGDAAHLADINPDSPGLEYFSCQEYANGTDIPGLSLRNAENGAIQWANWSSGDIGRSMAADVDPNYKGMEIWGSDGSGLRSCTGQQISTAMPTTAGNGASYNFGVWWDGDVQREILDRTVITKWNGTGTDRVATLYNVAPISANNASKSNPSLMADILGDWREEVIYRRSDNTGLIVFVSPFATNQRMYTLMHDPNYRLAIAWQNNSYNQPPNLGFYFGGGMDTPPSPNIQLVNADCTPTVIVPYIGIDGGALAQVNEVSIEPGSSVTFSPQPDGSGTWSWTGCGASGTSREQTLSPTTSCLATVIHTNDSGCVSFSNFKVNVKENMVHYQFDEAGGTTVSDNSGNGNNGTVSGEATFSPGKIGNAIVLDGVDDYVSVPAGIVDDIDNLTVATWVYWSGGNPWQRIFDFGKSQTENMFLTAGNSNGALQFSITDNGITQNVVGPTLPVNKWSHVAITLDSNSITLYLNGDNVAQYNGGSTINPSDFKPVQNYIGKSQWSDPLFNGRIDDFRIYNYVFSEQEIASLDGVANEPPTVSITSPSEGAQYLIGSDVTINASASDSDGNVNQVEFFVDGESVGIDTTSPYSVNWTIGDGSYSLTAVAADDDLVTTTSTAVGVTGNLLPNTPPTVSITNPTNGSSYDEGTNVPITAVAADVDGSVSQVEFFANGVSIGVDDVSPYSVNWTIGVGGYSLTAVATDNDLSTSTSIAVITTGNATPKLPTVSITSPTDGSSFADGSSVNIEASASDSDGNVVQVEFFVDGASVGIDNTSPYSVNWTIGTGSFSLTAVATDNDDQTTTSAIVNVTGSCSPSSITPYYNVNSTGWATGTDITVNEGDSIQFGPHPTTGGTWSWSGCDTSGPSREQSTISTSSCSATATHTNDCGGVSSVTYNITVTPTSTPEPPTVSITSPTDGSGFANGSSVSIEANASDSDGNVVQVEFFVDGVSVGVDNTSPYSVNWTIGTGSFSLTAVATDNDNQATTSAAVTITGNCSPSTITPYYNVNSTGWFTGTDITVNEGDAIEFGPYPATGGFWSWSGCGTSGSLREQSVALTSSCSATATHTNDCGAVSSVTYNITVTPASTAYMAVNAMETSTVSAGKGQKYGAVSVTVLDDQSYPVSGATVYGTFNGNFGESVSGITDSNGYAYLQTTSTDKGNVTVDFCVDDVTHTSLAYDATQNQITCTGSSAKSSNKKSTNFESEPVEFRLYPNPTSQFITIALGMELVGMNLIDISGRLVQTNAVKTGDKQYQLDMSNLTSGVYLLIVKTSKSQITKRVIKL</sequence>
<evidence type="ECO:0000313" key="6">
    <source>
        <dbReference type="Proteomes" id="UP001416393"/>
    </source>
</evidence>
<keyword evidence="6" id="KW-1185">Reference proteome</keyword>
<dbReference type="EMBL" id="JAZHYP010000013">
    <property type="protein sequence ID" value="MEN3325151.1"/>
    <property type="molecule type" value="Genomic_DNA"/>
</dbReference>
<dbReference type="Pfam" id="PF13385">
    <property type="entry name" value="Laminin_G_3"/>
    <property type="match status" value="1"/>
</dbReference>
<dbReference type="InterPro" id="IPR026444">
    <property type="entry name" value="Secre_tail"/>
</dbReference>
<dbReference type="InterPro" id="IPR049366">
    <property type="entry name" value="RGL11_C"/>
</dbReference>
<dbReference type="InterPro" id="IPR041624">
    <property type="entry name" value="RGI_lyase"/>
</dbReference>
<dbReference type="InterPro" id="IPR008964">
    <property type="entry name" value="Invasin/intimin_cell_adhesion"/>
</dbReference>
<protein>
    <submittedName>
        <fullName evidence="5">Ig-like domain-containing protein</fullName>
    </submittedName>
</protein>
<dbReference type="PANTHER" id="PTHR43118">
    <property type="entry name" value="RHAMNOGALACTURONAN LYASE (EUROFUNG)"/>
    <property type="match status" value="1"/>
</dbReference>
<feature type="transmembrane region" description="Helical" evidence="3">
    <location>
        <begin position="21"/>
        <end position="39"/>
    </location>
</feature>
<dbReference type="Pfam" id="PF21348">
    <property type="entry name" value="RGL11_C"/>
    <property type="match status" value="1"/>
</dbReference>
<dbReference type="PANTHER" id="PTHR43118:SF1">
    <property type="entry name" value="RHAMNOGALACTURONAN LYASE (EUROFUNG)"/>
    <property type="match status" value="1"/>
</dbReference>
<dbReference type="Pfam" id="PF17957">
    <property type="entry name" value="Big_7"/>
    <property type="match status" value="4"/>
</dbReference>
<dbReference type="Pfam" id="PF18962">
    <property type="entry name" value="Por_Secre_tail"/>
    <property type="match status" value="1"/>
</dbReference>
<organism evidence="5 6">
    <name type="scientific">Mariniflexile soesokkakense</name>
    <dbReference type="NCBI Taxonomy" id="1343160"/>
    <lineage>
        <taxon>Bacteria</taxon>
        <taxon>Pseudomonadati</taxon>
        <taxon>Bacteroidota</taxon>
        <taxon>Flavobacteriia</taxon>
        <taxon>Flavobacteriales</taxon>
        <taxon>Flavobacteriaceae</taxon>
        <taxon>Mariniflexile</taxon>
    </lineage>
</organism>
<dbReference type="RefSeq" id="WP_346242952.1">
    <property type="nucleotide sequence ID" value="NZ_JAZHYP010000013.1"/>
</dbReference>
<dbReference type="SUPFAM" id="SSF69318">
    <property type="entry name" value="Integrin alpha N-terminal domain"/>
    <property type="match status" value="1"/>
</dbReference>
<dbReference type="SMART" id="SM00560">
    <property type="entry name" value="LamGL"/>
    <property type="match status" value="1"/>
</dbReference>
<dbReference type="SUPFAM" id="SSF49899">
    <property type="entry name" value="Concanavalin A-like lectins/glucanases"/>
    <property type="match status" value="1"/>
</dbReference>
<evidence type="ECO:0000256" key="1">
    <source>
        <dbReference type="ARBA" id="ARBA00022729"/>
    </source>
</evidence>
<keyword evidence="3" id="KW-0472">Membrane</keyword>
<comment type="caution">
    <text evidence="5">The sequence shown here is derived from an EMBL/GenBank/DDBJ whole genome shotgun (WGS) entry which is preliminary data.</text>
</comment>
<dbReference type="InterPro" id="IPR013320">
    <property type="entry name" value="ConA-like_dom_sf"/>
</dbReference>
<dbReference type="InterPro" id="IPR006558">
    <property type="entry name" value="LamG-like"/>
</dbReference>
<keyword evidence="2" id="KW-1015">Disulfide bond</keyword>
<evidence type="ECO:0000256" key="2">
    <source>
        <dbReference type="ARBA" id="ARBA00023157"/>
    </source>
</evidence>